<feature type="transmembrane region" description="Helical" evidence="1">
    <location>
        <begin position="42"/>
        <end position="68"/>
    </location>
</feature>
<reference evidence="2" key="1">
    <citation type="journal article" date="2014" name="Int. J. Syst. Evol. Microbiol.">
        <title>Complete genome sequence of Corynebacterium casei LMG S-19264T (=DSM 44701T), isolated from a smear-ripened cheese.</title>
        <authorList>
            <consortium name="US DOE Joint Genome Institute (JGI-PGF)"/>
            <person name="Walter F."/>
            <person name="Albersmeier A."/>
            <person name="Kalinowski J."/>
            <person name="Ruckert C."/>
        </authorList>
    </citation>
    <scope>NUCLEOTIDE SEQUENCE</scope>
    <source>
        <strain evidence="2">CGMCC 1.15478</strain>
    </source>
</reference>
<accession>A0A916U947</accession>
<organism evidence="2 3">
    <name type="scientific">Hoyosella rhizosphaerae</name>
    <dbReference type="NCBI Taxonomy" id="1755582"/>
    <lineage>
        <taxon>Bacteria</taxon>
        <taxon>Bacillati</taxon>
        <taxon>Actinomycetota</taxon>
        <taxon>Actinomycetes</taxon>
        <taxon>Mycobacteriales</taxon>
        <taxon>Hoyosellaceae</taxon>
        <taxon>Hoyosella</taxon>
    </lineage>
</organism>
<evidence type="ECO:0008006" key="4">
    <source>
        <dbReference type="Google" id="ProtNLM"/>
    </source>
</evidence>
<keyword evidence="1" id="KW-0472">Membrane</keyword>
<dbReference type="Proteomes" id="UP000641514">
    <property type="component" value="Unassembled WGS sequence"/>
</dbReference>
<dbReference type="AlphaFoldDB" id="A0A916U947"/>
<dbReference type="InterPro" id="IPR023298">
    <property type="entry name" value="ATPase_P-typ_TM_dom_sf"/>
</dbReference>
<proteinExistence type="predicted"/>
<feature type="transmembrane region" description="Helical" evidence="1">
    <location>
        <begin position="118"/>
        <end position="147"/>
    </location>
</feature>
<keyword evidence="3" id="KW-1185">Reference proteome</keyword>
<feature type="transmembrane region" description="Helical" evidence="1">
    <location>
        <begin position="197"/>
        <end position="219"/>
    </location>
</feature>
<keyword evidence="1" id="KW-1133">Transmembrane helix</keyword>
<comment type="caution">
    <text evidence="2">The sequence shown here is derived from an EMBL/GenBank/DDBJ whole genome shotgun (WGS) entry which is preliminary data.</text>
</comment>
<evidence type="ECO:0000313" key="2">
    <source>
        <dbReference type="EMBL" id="GGC63684.1"/>
    </source>
</evidence>
<feature type="transmembrane region" description="Helical" evidence="1">
    <location>
        <begin position="6"/>
        <end position="30"/>
    </location>
</feature>
<dbReference type="Pfam" id="PF11139">
    <property type="entry name" value="SfLAP"/>
    <property type="match status" value="1"/>
</dbReference>
<evidence type="ECO:0000256" key="1">
    <source>
        <dbReference type="SAM" id="Phobius"/>
    </source>
</evidence>
<dbReference type="InterPro" id="IPR021315">
    <property type="entry name" value="Gap/Sap"/>
</dbReference>
<keyword evidence="1" id="KW-0812">Transmembrane</keyword>
<reference evidence="2" key="2">
    <citation type="submission" date="2020-09" db="EMBL/GenBank/DDBJ databases">
        <authorList>
            <person name="Sun Q."/>
            <person name="Zhou Y."/>
        </authorList>
    </citation>
    <scope>NUCLEOTIDE SEQUENCE</scope>
    <source>
        <strain evidence="2">CGMCC 1.15478</strain>
    </source>
</reference>
<feature type="transmembrane region" description="Helical" evidence="1">
    <location>
        <begin position="153"/>
        <end position="176"/>
    </location>
</feature>
<evidence type="ECO:0000313" key="3">
    <source>
        <dbReference type="Proteomes" id="UP000641514"/>
    </source>
</evidence>
<gene>
    <name evidence="2" type="ORF">GCM10011410_15150</name>
</gene>
<protein>
    <recommendedName>
        <fullName evidence="4">GAP family protein</fullName>
    </recommendedName>
</protein>
<dbReference type="SUPFAM" id="SSF81665">
    <property type="entry name" value="Calcium ATPase, transmembrane domain M"/>
    <property type="match status" value="1"/>
</dbReference>
<sequence>MTTLLLALLGFALLDSLDVLLVAAMTAVIYDARLARKSPLPGGLAFLLGVFAMTTAFGVLTVLGVSFLADHFDLTVTPTMRYRAELIIGITLIIVALLPSSQREVPPWAVRLRRNPLLLLGVGVLIGLAQAPTAVPYVAGLAMIVAHQPLPPWWPLIVIGYCLFALIPPIVVLTMGTRTSTASRRRYLALVRFVTRYGPVAVRAVFIVAGVILVIDAGIHHRYLL</sequence>
<dbReference type="EMBL" id="BMJH01000001">
    <property type="protein sequence ID" value="GGC63684.1"/>
    <property type="molecule type" value="Genomic_DNA"/>
</dbReference>
<dbReference type="RefSeq" id="WP_188672198.1">
    <property type="nucleotide sequence ID" value="NZ_BMJH01000001.1"/>
</dbReference>
<name>A0A916U947_9ACTN</name>